<organism evidence="2 3">
    <name type="scientific">Saccharothrix mutabilis subsp. mutabilis</name>
    <dbReference type="NCBI Taxonomy" id="66855"/>
    <lineage>
        <taxon>Bacteria</taxon>
        <taxon>Bacillati</taxon>
        <taxon>Actinomycetota</taxon>
        <taxon>Actinomycetes</taxon>
        <taxon>Pseudonocardiales</taxon>
        <taxon>Pseudonocardiaceae</taxon>
        <taxon>Saccharothrix</taxon>
    </lineage>
</organism>
<protein>
    <submittedName>
        <fullName evidence="2">DUF1801 domain-containing protein</fullName>
    </submittedName>
</protein>
<comment type="caution">
    <text evidence="2">The sequence shown here is derived from an EMBL/GenBank/DDBJ whole genome shotgun (WGS) entry which is preliminary data.</text>
</comment>
<reference evidence="3" key="1">
    <citation type="journal article" date="2019" name="Int. J. Syst. Evol. Microbiol.">
        <title>The Global Catalogue of Microorganisms (GCM) 10K type strain sequencing project: providing services to taxonomists for standard genome sequencing and annotation.</title>
        <authorList>
            <consortium name="The Broad Institute Genomics Platform"/>
            <consortium name="The Broad Institute Genome Sequencing Center for Infectious Disease"/>
            <person name="Wu L."/>
            <person name="Ma J."/>
        </authorList>
    </citation>
    <scope>NUCLEOTIDE SEQUENCE [LARGE SCALE GENOMIC DNA]</scope>
    <source>
        <strain evidence="3">JCM 3380</strain>
    </source>
</reference>
<dbReference type="Proteomes" id="UP001500416">
    <property type="component" value="Unassembled WGS sequence"/>
</dbReference>
<gene>
    <name evidence="2" type="ORF">GCM10010492_72660</name>
</gene>
<dbReference type="EMBL" id="BAAABU010000031">
    <property type="protein sequence ID" value="GAA0261088.1"/>
    <property type="molecule type" value="Genomic_DNA"/>
</dbReference>
<dbReference type="SUPFAM" id="SSF159888">
    <property type="entry name" value="YdhG-like"/>
    <property type="match status" value="1"/>
</dbReference>
<evidence type="ECO:0000259" key="1">
    <source>
        <dbReference type="Pfam" id="PF08818"/>
    </source>
</evidence>
<feature type="domain" description="YdhG-like" evidence="1">
    <location>
        <begin position="21"/>
        <end position="127"/>
    </location>
</feature>
<dbReference type="Pfam" id="PF08818">
    <property type="entry name" value="DUF1801"/>
    <property type="match status" value="1"/>
</dbReference>
<evidence type="ECO:0000313" key="2">
    <source>
        <dbReference type="EMBL" id="GAA0261088.1"/>
    </source>
</evidence>
<sequence>MVVRSQASTVEAYLDELPADRREAVAAVRAVVLANLPEGYEEAMAWGMITYSVPLSRSGKTYNGQPLGYVALAAQKNHLSLYLMGVYGDREQEFRAEFEATGRKLDMGRSCVRFRKADDLPLDVIGREVARHSVDDFLAKVRAARGG</sequence>
<name>A0ABP3EGQ2_9PSEU</name>
<accession>A0ABP3EGQ2</accession>
<evidence type="ECO:0000313" key="3">
    <source>
        <dbReference type="Proteomes" id="UP001500416"/>
    </source>
</evidence>
<keyword evidence="3" id="KW-1185">Reference proteome</keyword>
<dbReference type="InterPro" id="IPR014922">
    <property type="entry name" value="YdhG-like"/>
</dbReference>
<proteinExistence type="predicted"/>
<dbReference type="Gene3D" id="3.90.1150.200">
    <property type="match status" value="1"/>
</dbReference>